<feature type="domain" description="At1g61900-like C-terminal" evidence="3">
    <location>
        <begin position="278"/>
        <end position="351"/>
    </location>
</feature>
<dbReference type="InterPro" id="IPR059003">
    <property type="entry name" value="At1g61900_C"/>
</dbReference>
<evidence type="ECO:0000256" key="1">
    <source>
        <dbReference type="SAM" id="SignalP"/>
    </source>
</evidence>
<dbReference type="OrthoDB" id="1906601at2759"/>
<evidence type="ECO:0000313" key="5">
    <source>
        <dbReference type="Proteomes" id="UP000541444"/>
    </source>
</evidence>
<keyword evidence="5" id="KW-1185">Reference proteome</keyword>
<dbReference type="GO" id="GO:0005886">
    <property type="term" value="C:plasma membrane"/>
    <property type="evidence" value="ECO:0007669"/>
    <property type="project" value="TreeGrafter"/>
</dbReference>
<dbReference type="AlphaFoldDB" id="A0A7J7P1K4"/>
<evidence type="ECO:0008006" key="6">
    <source>
        <dbReference type="Google" id="ProtNLM"/>
    </source>
</evidence>
<evidence type="ECO:0000259" key="3">
    <source>
        <dbReference type="Pfam" id="PF26584"/>
    </source>
</evidence>
<dbReference type="Pfam" id="PF26584">
    <property type="entry name" value="At1g61900"/>
    <property type="match status" value="1"/>
</dbReference>
<organism evidence="4 5">
    <name type="scientific">Kingdonia uniflora</name>
    <dbReference type="NCBI Taxonomy" id="39325"/>
    <lineage>
        <taxon>Eukaryota</taxon>
        <taxon>Viridiplantae</taxon>
        <taxon>Streptophyta</taxon>
        <taxon>Embryophyta</taxon>
        <taxon>Tracheophyta</taxon>
        <taxon>Spermatophyta</taxon>
        <taxon>Magnoliopsida</taxon>
        <taxon>Ranunculales</taxon>
        <taxon>Circaeasteraceae</taxon>
        <taxon>Kingdonia</taxon>
    </lineage>
</organism>
<evidence type="ECO:0000259" key="2">
    <source>
        <dbReference type="Pfam" id="PF19160"/>
    </source>
</evidence>
<dbReference type="Proteomes" id="UP000541444">
    <property type="component" value="Unassembled WGS sequence"/>
</dbReference>
<dbReference type="PANTHER" id="PTHR33831">
    <property type="entry name" value="GPI-ANCHORED PROTEIN"/>
    <property type="match status" value="1"/>
</dbReference>
<dbReference type="Pfam" id="PF19160">
    <property type="entry name" value="SPARK"/>
    <property type="match status" value="1"/>
</dbReference>
<feature type="signal peptide" evidence="1">
    <location>
        <begin position="1"/>
        <end position="28"/>
    </location>
</feature>
<dbReference type="InterPro" id="IPR043891">
    <property type="entry name" value="SPARK"/>
</dbReference>
<gene>
    <name evidence="4" type="ORF">GIB67_027010</name>
</gene>
<sequence length="486" mass="52866">MREGVSLSFNCNVLRWALLLFCIHETNCNQVKYGQGSILMGEKGNAMLPAISPSTEPHPFPYFPSQAPSALIPFTNRTVPRLSGVCRLNFSAVESMMSMATFDCFLNFAPILANVLCCPQVEATLTILVGQFSKHTSILALDDIHAENCLSDFEQILESQGADTRLKKICSISPSNLTEGSCPVKDVDEFENIVDSSKLLSACENIDPVNECCTQVCQGMILEAAKNITSRYYSFSSVGHLAKIEDCESIVLRWLASRLDPIPAKKVLRGLSNCNLNKACPLVLPSVRNVSKNCGNGVSNKTACCRAMKSYVSHLQKQRFITNLQALECTSLLGMKLQKANVSKNVYSLCHITLKDFSLQKSGCLLPSLPSDATFDPTSGISFVCDLNDNIAAPWPSASLISSSSCNKTTKIPALPAATSAQQSGFDSFRVIDVEKADAVTVIKGMRAALDGGFAKVIFLFDCQRLVKAFEEKSIDLTWGALSVFI</sequence>
<feature type="domain" description="SPARK" evidence="2">
    <location>
        <begin position="84"/>
        <end position="230"/>
    </location>
</feature>
<dbReference type="InterPro" id="IPR040336">
    <property type="entry name" value="At1g61900-like"/>
</dbReference>
<feature type="chain" id="PRO_5029706819" description="SPARK domain-containing protein" evidence="1">
    <location>
        <begin position="29"/>
        <end position="486"/>
    </location>
</feature>
<evidence type="ECO:0000313" key="4">
    <source>
        <dbReference type="EMBL" id="KAF6173315.1"/>
    </source>
</evidence>
<name>A0A7J7P1K4_9MAGN</name>
<protein>
    <recommendedName>
        <fullName evidence="6">SPARK domain-containing protein</fullName>
    </recommendedName>
</protein>
<keyword evidence="1" id="KW-0732">Signal</keyword>
<dbReference type="EMBL" id="JACGCM010000347">
    <property type="protein sequence ID" value="KAF6173315.1"/>
    <property type="molecule type" value="Genomic_DNA"/>
</dbReference>
<dbReference type="PANTHER" id="PTHR33831:SF5">
    <property type="entry name" value="OS07G0102300 PROTEIN"/>
    <property type="match status" value="1"/>
</dbReference>
<comment type="caution">
    <text evidence="4">The sequence shown here is derived from an EMBL/GenBank/DDBJ whole genome shotgun (WGS) entry which is preliminary data.</text>
</comment>
<accession>A0A7J7P1K4</accession>
<reference evidence="4 5" key="1">
    <citation type="journal article" date="2020" name="IScience">
        <title>Genome Sequencing of the Endangered Kingdonia uniflora (Circaeasteraceae, Ranunculales) Reveals Potential Mechanisms of Evolutionary Specialization.</title>
        <authorList>
            <person name="Sun Y."/>
            <person name="Deng T."/>
            <person name="Zhang A."/>
            <person name="Moore M.J."/>
            <person name="Landis J.B."/>
            <person name="Lin N."/>
            <person name="Zhang H."/>
            <person name="Zhang X."/>
            <person name="Huang J."/>
            <person name="Zhang X."/>
            <person name="Sun H."/>
            <person name="Wang H."/>
        </authorList>
    </citation>
    <scope>NUCLEOTIDE SEQUENCE [LARGE SCALE GENOMIC DNA]</scope>
    <source>
        <strain evidence="4">TB1705</strain>
        <tissue evidence="4">Leaf</tissue>
    </source>
</reference>
<proteinExistence type="predicted"/>